<dbReference type="EMBL" id="LN890655">
    <property type="protein sequence ID" value="CUS04904.2"/>
    <property type="molecule type" value="Genomic_DNA"/>
</dbReference>
<dbReference type="Proteomes" id="UP000215027">
    <property type="component" value="Chromosome I"/>
</dbReference>
<protein>
    <recommendedName>
        <fullName evidence="3">BrnA antitoxin family protein</fullName>
    </recommendedName>
</protein>
<evidence type="ECO:0000313" key="1">
    <source>
        <dbReference type="EMBL" id="CUS04904.2"/>
    </source>
</evidence>
<evidence type="ECO:0008006" key="3">
    <source>
        <dbReference type="Google" id="ProtNLM"/>
    </source>
</evidence>
<reference evidence="1" key="1">
    <citation type="submission" date="2016-01" db="EMBL/GenBank/DDBJ databases">
        <authorList>
            <person name="Mcilroy J.S."/>
            <person name="Karst M S."/>
            <person name="Albertsen M."/>
        </authorList>
    </citation>
    <scope>NUCLEOTIDE SEQUENCE</scope>
    <source>
        <strain evidence="1">Cfx-K</strain>
    </source>
</reference>
<organism evidence="1 2">
    <name type="scientific">Candidatus Promineifilum breve</name>
    <dbReference type="NCBI Taxonomy" id="1806508"/>
    <lineage>
        <taxon>Bacteria</taxon>
        <taxon>Bacillati</taxon>
        <taxon>Chloroflexota</taxon>
        <taxon>Ardenticatenia</taxon>
        <taxon>Candidatus Promineifilales</taxon>
        <taxon>Candidatus Promineifilaceae</taxon>
        <taxon>Candidatus Promineifilum</taxon>
    </lineage>
</organism>
<gene>
    <name evidence="1" type="ORF">CFX0092_A3026</name>
</gene>
<dbReference type="AlphaFoldDB" id="A0A160T4V7"/>
<dbReference type="OrthoDB" id="162550at2"/>
<dbReference type="RefSeq" id="WP_095044179.1">
    <property type="nucleotide sequence ID" value="NZ_LN890655.1"/>
</dbReference>
<accession>A0A160T4V7</accession>
<sequence length="90" mass="10444">MNENDIKKPSETNLDRFDELTDEMIDTSDIPPLSDAFFKRASWRLPKPLVAITLQVEPEVLAWFKEQGDEWERRATAALRIYAEAHQEPA</sequence>
<name>A0A160T4V7_9CHLR</name>
<dbReference type="Pfam" id="PF14384">
    <property type="entry name" value="BrnA_antitoxin"/>
    <property type="match status" value="1"/>
</dbReference>
<dbReference type="KEGG" id="pbf:CFX0092_A3026"/>
<keyword evidence="2" id="KW-1185">Reference proteome</keyword>
<proteinExistence type="predicted"/>
<evidence type="ECO:0000313" key="2">
    <source>
        <dbReference type="Proteomes" id="UP000215027"/>
    </source>
</evidence>
<dbReference type="InterPro" id="IPR025528">
    <property type="entry name" value="BrnA_antitoxin"/>
</dbReference>